<sequence>MLYVIRDGIIHFSNVVKMNKKIYDSQKRQQQEMKNGNNEAMNRQTARDLFKLALLQFSMNLGYSEIEMKIQKIKFPLIILQK</sequence>
<dbReference type="GeneID" id="5027511"/>
<dbReference type="EMBL" id="CT868185">
    <property type="protein sequence ID" value="CAK74329.1"/>
    <property type="molecule type" value="Genomic_DNA"/>
</dbReference>
<evidence type="ECO:0000313" key="2">
    <source>
        <dbReference type="Proteomes" id="UP000000600"/>
    </source>
</evidence>
<dbReference type="InParanoid" id="A0CU62"/>
<dbReference type="HOGENOM" id="CLU_2563350_0_0_1"/>
<reference evidence="1 2" key="1">
    <citation type="journal article" date="2006" name="Nature">
        <title>Global trends of whole-genome duplications revealed by the ciliate Paramecium tetraurelia.</title>
        <authorList>
            <consortium name="Genoscope"/>
            <person name="Aury J.-M."/>
            <person name="Jaillon O."/>
            <person name="Duret L."/>
            <person name="Noel B."/>
            <person name="Jubin C."/>
            <person name="Porcel B.M."/>
            <person name="Segurens B."/>
            <person name="Daubin V."/>
            <person name="Anthouard V."/>
            <person name="Aiach N."/>
            <person name="Arnaiz O."/>
            <person name="Billaut A."/>
            <person name="Beisson J."/>
            <person name="Blanc I."/>
            <person name="Bouhouche K."/>
            <person name="Camara F."/>
            <person name="Duharcourt S."/>
            <person name="Guigo R."/>
            <person name="Gogendeau D."/>
            <person name="Katinka M."/>
            <person name="Keller A.-M."/>
            <person name="Kissmehl R."/>
            <person name="Klotz C."/>
            <person name="Koll F."/>
            <person name="Le Moue A."/>
            <person name="Lepere C."/>
            <person name="Malinsky S."/>
            <person name="Nowacki M."/>
            <person name="Nowak J.K."/>
            <person name="Plattner H."/>
            <person name="Poulain J."/>
            <person name="Ruiz F."/>
            <person name="Serrano V."/>
            <person name="Zagulski M."/>
            <person name="Dessen P."/>
            <person name="Betermier M."/>
            <person name="Weissenbach J."/>
            <person name="Scarpelli C."/>
            <person name="Schachter V."/>
            <person name="Sperling L."/>
            <person name="Meyer E."/>
            <person name="Cohen J."/>
            <person name="Wincker P."/>
        </authorList>
    </citation>
    <scope>NUCLEOTIDE SEQUENCE [LARGE SCALE GENOMIC DNA]</scope>
    <source>
        <strain evidence="1 2">Stock d4-2</strain>
    </source>
</reference>
<dbReference type="RefSeq" id="XP_001441726.1">
    <property type="nucleotide sequence ID" value="XM_001441689.1"/>
</dbReference>
<dbReference type="AlphaFoldDB" id="A0CU62"/>
<keyword evidence="2" id="KW-1185">Reference proteome</keyword>
<name>A0CU62_PARTE</name>
<accession>A0CU62</accession>
<dbReference type="Proteomes" id="UP000000600">
    <property type="component" value="Unassembled WGS sequence"/>
</dbReference>
<protein>
    <submittedName>
        <fullName evidence="1">Uncharacterized protein</fullName>
    </submittedName>
</protein>
<evidence type="ECO:0000313" key="1">
    <source>
        <dbReference type="EMBL" id="CAK74329.1"/>
    </source>
</evidence>
<gene>
    <name evidence="1" type="ORF">GSPATT00010528001</name>
</gene>
<organism evidence="1 2">
    <name type="scientific">Paramecium tetraurelia</name>
    <dbReference type="NCBI Taxonomy" id="5888"/>
    <lineage>
        <taxon>Eukaryota</taxon>
        <taxon>Sar</taxon>
        <taxon>Alveolata</taxon>
        <taxon>Ciliophora</taxon>
        <taxon>Intramacronucleata</taxon>
        <taxon>Oligohymenophorea</taxon>
        <taxon>Peniculida</taxon>
        <taxon>Parameciidae</taxon>
        <taxon>Paramecium</taxon>
    </lineage>
</organism>
<proteinExistence type="predicted"/>
<dbReference type="KEGG" id="ptm:GSPATT00010528001"/>